<evidence type="ECO:0000313" key="10">
    <source>
        <dbReference type="WormBase" id="SRAE_X000158300"/>
    </source>
</evidence>
<keyword evidence="8" id="KW-1185">Reference proteome</keyword>
<dbReference type="Proteomes" id="UP000035682">
    <property type="component" value="Unplaced"/>
</dbReference>
<keyword evidence="4" id="KW-1015">Disulfide bond</keyword>
<dbReference type="EMBL" id="LN609396">
    <property type="protein sequence ID" value="CEF59839.1"/>
    <property type="molecule type" value="Genomic_DNA"/>
</dbReference>
<dbReference type="GeneID" id="36384650"/>
<organism evidence="7">
    <name type="scientific">Strongyloides ratti</name>
    <name type="common">Parasitic roundworm</name>
    <dbReference type="NCBI Taxonomy" id="34506"/>
    <lineage>
        <taxon>Eukaryota</taxon>
        <taxon>Metazoa</taxon>
        <taxon>Ecdysozoa</taxon>
        <taxon>Nematoda</taxon>
        <taxon>Chromadorea</taxon>
        <taxon>Rhabditida</taxon>
        <taxon>Tylenchina</taxon>
        <taxon>Panagrolaimomorpha</taxon>
        <taxon>Strongyloidoidea</taxon>
        <taxon>Strongyloididae</taxon>
        <taxon>Strongyloides</taxon>
    </lineage>
</organism>
<keyword evidence="5" id="KW-0732">Signal</keyword>
<name>A0A090KR34_STRRB</name>
<dbReference type="AlphaFoldDB" id="A0A090KR34"/>
<gene>
    <name evidence="7 9 10" type="ORF">SRAE_X000158300</name>
</gene>
<dbReference type="PANTHER" id="PTHR43918:SF15">
    <property type="entry name" value="CARBOXYLIC ESTER HYDROLASE"/>
    <property type="match status" value="1"/>
</dbReference>
<dbReference type="RefSeq" id="XP_024499050.1">
    <property type="nucleotide sequence ID" value="XM_024650607.1"/>
</dbReference>
<dbReference type="WormBase" id="SRAE_X000158300">
    <property type="protein sequence ID" value="SRP10437"/>
    <property type="gene ID" value="WBGene00267156"/>
</dbReference>
<feature type="signal peptide" evidence="5">
    <location>
        <begin position="1"/>
        <end position="16"/>
    </location>
</feature>
<dbReference type="CTD" id="36384650"/>
<evidence type="ECO:0000259" key="6">
    <source>
        <dbReference type="Pfam" id="PF00135"/>
    </source>
</evidence>
<dbReference type="InterPro" id="IPR050654">
    <property type="entry name" value="AChE-related_enzymes"/>
</dbReference>
<dbReference type="GO" id="GO:0003990">
    <property type="term" value="F:acetylcholinesterase activity"/>
    <property type="evidence" value="ECO:0007669"/>
    <property type="project" value="TreeGrafter"/>
</dbReference>
<protein>
    <submittedName>
        <fullName evidence="7 9">Acetylcholinesterase</fullName>
    </submittedName>
</protein>
<sequence>MLIFLLSLLFITEIKSLCLDVKTKYGTLQGRKSRVSKEVVEFLGVPFAKPPIKGLRFREPKPLKENFYGKGFKATKHANACYQIIKKINFKGYDTWSPDKNKMSEDCLKLNMWVPKNVTGAVIVFIFGGQYIFGSPSVEYYDGSILAEKTGAIVVNLNYRLGVFGFAYYKGNEKGGIPGNLGLLDQQLGLTWIQENIKSFGGNPKKVTLFGQGSGSAMATAHLFSNNSKNLFNKIIALSGTIKNIWAVSRSDLVEENFRKLISKVKCDGGSLKDEVKCMQSLKADYLYTKAFYIKNSYQHVTTAPFIPVDKESVFFEVGKTASEASLFMAFMLNQTSYGCGINFKKSMKSRENQCLMDDWNYNNVINLLSYDHRITSEGKTKIIQEYKDIAKKSRDKAVRAISDFGFDCDIQAFATDMDKHFKGNVYSYYFKERSSSNPWPEWMGPMHRYDLLYLFGYPFKNPKYYKKSELKYEQSNSLRLMKIIGAFAFDGRIKNELDALEREFYGSSKQSKFEINEWNSSSFDKFSKCEFVKSVQEKFRIPNYPY</sequence>
<accession>A0A090KR34</accession>
<evidence type="ECO:0000256" key="2">
    <source>
        <dbReference type="ARBA" id="ARBA00022487"/>
    </source>
</evidence>
<dbReference type="PRINTS" id="PR00878">
    <property type="entry name" value="CHOLNESTRASE"/>
</dbReference>
<comment type="similarity">
    <text evidence="1">Belongs to the type-B carboxylesterase/lipase family.</text>
</comment>
<dbReference type="SUPFAM" id="SSF53474">
    <property type="entry name" value="alpha/beta-Hydrolases"/>
    <property type="match status" value="1"/>
</dbReference>
<keyword evidence="2" id="KW-0719">Serine esterase</keyword>
<reference evidence="7" key="2">
    <citation type="submission" date="2014-09" db="EMBL/GenBank/DDBJ databases">
        <authorList>
            <person name="Aslett A.Martin."/>
        </authorList>
    </citation>
    <scope>NUCLEOTIDE SEQUENCE</scope>
    <source>
        <strain evidence="7">ED321 Heterogonic</strain>
    </source>
</reference>
<dbReference type="InterPro" id="IPR029058">
    <property type="entry name" value="AB_hydrolase_fold"/>
</dbReference>
<reference evidence="8" key="1">
    <citation type="submission" date="2014-09" db="EMBL/GenBank/DDBJ databases">
        <authorList>
            <person name="Martin A.A."/>
        </authorList>
    </citation>
    <scope>NUCLEOTIDE SEQUENCE</scope>
    <source>
        <strain evidence="8">ED321</strain>
    </source>
</reference>
<dbReference type="InterPro" id="IPR002018">
    <property type="entry name" value="CarbesteraseB"/>
</dbReference>
<reference evidence="9" key="3">
    <citation type="submission" date="2020-12" db="UniProtKB">
        <authorList>
            <consortium name="WormBaseParasite"/>
        </authorList>
    </citation>
    <scope>IDENTIFICATION</scope>
</reference>
<dbReference type="OrthoDB" id="408631at2759"/>
<evidence type="ECO:0000256" key="4">
    <source>
        <dbReference type="ARBA" id="ARBA00023157"/>
    </source>
</evidence>
<feature type="domain" description="Carboxylesterase type B" evidence="6">
    <location>
        <begin position="21"/>
        <end position="517"/>
    </location>
</feature>
<dbReference type="GO" id="GO:0005886">
    <property type="term" value="C:plasma membrane"/>
    <property type="evidence" value="ECO:0007669"/>
    <property type="project" value="TreeGrafter"/>
</dbReference>
<dbReference type="GO" id="GO:0006581">
    <property type="term" value="P:acetylcholine catabolic process"/>
    <property type="evidence" value="ECO:0007669"/>
    <property type="project" value="TreeGrafter"/>
</dbReference>
<feature type="chain" id="PRO_5015030018" evidence="5">
    <location>
        <begin position="17"/>
        <end position="547"/>
    </location>
</feature>
<dbReference type="OMA" id="MISANHE"/>
<dbReference type="Gene3D" id="3.40.50.1820">
    <property type="entry name" value="alpha/beta hydrolase"/>
    <property type="match status" value="1"/>
</dbReference>
<dbReference type="PANTHER" id="PTHR43918">
    <property type="entry name" value="ACETYLCHOLINESTERASE"/>
    <property type="match status" value="1"/>
</dbReference>
<keyword evidence="3" id="KW-0378">Hydrolase</keyword>
<evidence type="ECO:0000256" key="1">
    <source>
        <dbReference type="ARBA" id="ARBA00005964"/>
    </source>
</evidence>
<dbReference type="GO" id="GO:0019695">
    <property type="term" value="P:choline metabolic process"/>
    <property type="evidence" value="ECO:0007669"/>
    <property type="project" value="TreeGrafter"/>
</dbReference>
<evidence type="ECO:0000313" key="7">
    <source>
        <dbReference type="EMBL" id="CEF59839.1"/>
    </source>
</evidence>
<dbReference type="InterPro" id="IPR000997">
    <property type="entry name" value="Cholinesterase"/>
</dbReference>
<evidence type="ECO:0000313" key="8">
    <source>
        <dbReference type="Proteomes" id="UP000035682"/>
    </source>
</evidence>
<dbReference type="GO" id="GO:0005615">
    <property type="term" value="C:extracellular space"/>
    <property type="evidence" value="ECO:0007669"/>
    <property type="project" value="TreeGrafter"/>
</dbReference>
<proteinExistence type="inferred from homology"/>
<evidence type="ECO:0000313" key="9">
    <source>
        <dbReference type="WBParaSite" id="SRAE_X000158300.1"/>
    </source>
</evidence>
<dbReference type="WBParaSite" id="SRAE_X000158300.1">
    <property type="protein sequence ID" value="SRAE_X000158300.1"/>
    <property type="gene ID" value="WBGene00267156"/>
</dbReference>
<dbReference type="Pfam" id="PF00135">
    <property type="entry name" value="COesterase"/>
    <property type="match status" value="1"/>
</dbReference>
<evidence type="ECO:0000256" key="5">
    <source>
        <dbReference type="SAM" id="SignalP"/>
    </source>
</evidence>
<evidence type="ECO:0000256" key="3">
    <source>
        <dbReference type="ARBA" id="ARBA00022801"/>
    </source>
</evidence>